<dbReference type="Gene3D" id="3.40.50.80">
    <property type="entry name" value="Nucleotide-binding domain of ferredoxin-NADP reductase (FNR) module"/>
    <property type="match status" value="1"/>
</dbReference>
<dbReference type="SUPFAM" id="SSF52343">
    <property type="entry name" value="Ferredoxin reductase-like, C-terminal NADP-linked domain"/>
    <property type="match status" value="1"/>
</dbReference>
<name>A0A165STR7_9RHOB</name>
<dbReference type="STRING" id="1335048.AKL17_3771"/>
<dbReference type="Gene3D" id="3.10.20.30">
    <property type="match status" value="1"/>
</dbReference>
<dbReference type="SUPFAM" id="SSF54292">
    <property type="entry name" value="2Fe-2S ferredoxin-like"/>
    <property type="match status" value="1"/>
</dbReference>
<dbReference type="PROSITE" id="PS00197">
    <property type="entry name" value="2FE2S_FER_1"/>
    <property type="match status" value="1"/>
</dbReference>
<dbReference type="PROSITE" id="PS51085">
    <property type="entry name" value="2FE2S_FER_2"/>
    <property type="match status" value="1"/>
</dbReference>
<dbReference type="PROSITE" id="PS51384">
    <property type="entry name" value="FAD_FR"/>
    <property type="match status" value="1"/>
</dbReference>
<dbReference type="Pfam" id="PF00175">
    <property type="entry name" value="NAD_binding_1"/>
    <property type="match status" value="1"/>
</dbReference>
<dbReference type="Proteomes" id="UP000076128">
    <property type="component" value="Chromosome"/>
</dbReference>
<dbReference type="InterPro" id="IPR012675">
    <property type="entry name" value="Beta-grasp_dom_sf"/>
</dbReference>
<dbReference type="SUPFAM" id="SSF63380">
    <property type="entry name" value="Riboflavin synthase domain-like"/>
    <property type="match status" value="1"/>
</dbReference>
<dbReference type="InterPro" id="IPR017938">
    <property type="entry name" value="Riboflavin_synthase-like_b-brl"/>
</dbReference>
<accession>A0A165STR7</accession>
<organism evidence="3 4">
    <name type="scientific">Frigidibacter mobilis</name>
    <dbReference type="NCBI Taxonomy" id="1335048"/>
    <lineage>
        <taxon>Bacteria</taxon>
        <taxon>Pseudomonadati</taxon>
        <taxon>Pseudomonadota</taxon>
        <taxon>Alphaproteobacteria</taxon>
        <taxon>Rhodobacterales</taxon>
        <taxon>Paracoccaceae</taxon>
        <taxon>Frigidibacter</taxon>
    </lineage>
</organism>
<evidence type="ECO:0000259" key="1">
    <source>
        <dbReference type="PROSITE" id="PS51085"/>
    </source>
</evidence>
<gene>
    <name evidence="3" type="ORF">AKL17_3771</name>
</gene>
<dbReference type="InterPro" id="IPR006058">
    <property type="entry name" value="2Fe2S_fd_BS"/>
</dbReference>
<feature type="domain" description="FAD-binding FR-type" evidence="2">
    <location>
        <begin position="24"/>
        <end position="141"/>
    </location>
</feature>
<dbReference type="Gene3D" id="2.40.30.10">
    <property type="entry name" value="Translation factors"/>
    <property type="match status" value="1"/>
</dbReference>
<dbReference type="EMBL" id="CP012661">
    <property type="protein sequence ID" value="AMY70993.1"/>
    <property type="molecule type" value="Genomic_DNA"/>
</dbReference>
<proteinExistence type="predicted"/>
<dbReference type="InterPro" id="IPR036010">
    <property type="entry name" value="2Fe-2S_ferredoxin-like_sf"/>
</dbReference>
<evidence type="ECO:0000313" key="4">
    <source>
        <dbReference type="Proteomes" id="UP000076128"/>
    </source>
</evidence>
<dbReference type="OrthoDB" id="9792185at2"/>
<dbReference type="InterPro" id="IPR001041">
    <property type="entry name" value="2Fe-2S_ferredoxin-type"/>
</dbReference>
<dbReference type="Pfam" id="PF00111">
    <property type="entry name" value="Fer2"/>
    <property type="match status" value="1"/>
</dbReference>
<keyword evidence="4" id="KW-1185">Reference proteome</keyword>
<dbReference type="InterPro" id="IPR050415">
    <property type="entry name" value="MRET"/>
</dbReference>
<dbReference type="AlphaFoldDB" id="A0A165STR7"/>
<feature type="domain" description="2Fe-2S ferredoxin-type" evidence="1">
    <location>
        <begin position="271"/>
        <end position="352"/>
    </location>
</feature>
<dbReference type="PANTHER" id="PTHR47354:SF5">
    <property type="entry name" value="PROTEIN RFBI"/>
    <property type="match status" value="1"/>
</dbReference>
<sequence length="352" mass="37740">MIGLALALLLIALPAAFGLWHLVGGLWAVRCRQAAELAANGRRMMILWRDDPAPGLFRLWLVDWRLFLPRFAAGQHVIVTVALPDGTSARRAYSLAGWSRFPLVYCLGIRKGAAASAALHARARPLARLTVSAPKGQFTDPDLGAPLVLVAGGIGITPFRAILAERAGRLASGPVILHHSAREPAELLWKDDLTRHSARDARLRYIPRATQGQPRLTVAEVMADITPDSHVMICAGDSLTRSLREGLLEIGLPADRLHIEAFSLGLQPENLGISITIGDRSFRPGPVGSLLEALEQGGAAPESECRAGECGLCFVEILEGQARDIASGRPVSGRVLACSVIPETDLRLGRSV</sequence>
<dbReference type="CDD" id="cd00322">
    <property type="entry name" value="FNR_like"/>
    <property type="match status" value="1"/>
</dbReference>
<dbReference type="InterPro" id="IPR001433">
    <property type="entry name" value="OxRdtase_FAD/NAD-bd"/>
</dbReference>
<evidence type="ECO:0000259" key="2">
    <source>
        <dbReference type="PROSITE" id="PS51384"/>
    </source>
</evidence>
<dbReference type="CDD" id="cd00207">
    <property type="entry name" value="fer2"/>
    <property type="match status" value="1"/>
</dbReference>
<dbReference type="InterPro" id="IPR039261">
    <property type="entry name" value="FNR_nucleotide-bd"/>
</dbReference>
<dbReference type="RefSeq" id="WP_066815767.1">
    <property type="nucleotide sequence ID" value="NZ_CP012661.1"/>
</dbReference>
<dbReference type="PANTHER" id="PTHR47354">
    <property type="entry name" value="NADH OXIDOREDUCTASE HCR"/>
    <property type="match status" value="1"/>
</dbReference>
<reference evidence="3 4" key="1">
    <citation type="submission" date="2015-09" db="EMBL/GenBank/DDBJ databases">
        <title>Complete genome sequence of Defluviimonas alba cai42t isolated from an oilfield in Xinjiang.</title>
        <authorList>
            <person name="Geng S."/>
            <person name="Pan X."/>
            <person name="Wu X."/>
        </authorList>
    </citation>
    <scope>NUCLEOTIDE SEQUENCE [LARGE SCALE GENOMIC DNA]</scope>
    <source>
        <strain evidence="4">cai42</strain>
    </source>
</reference>
<dbReference type="GO" id="GO:0016491">
    <property type="term" value="F:oxidoreductase activity"/>
    <property type="evidence" value="ECO:0007669"/>
    <property type="project" value="InterPro"/>
</dbReference>
<dbReference type="PRINTS" id="PR00409">
    <property type="entry name" value="PHDIOXRDTASE"/>
</dbReference>
<protein>
    <submittedName>
        <fullName evidence="3">Putative oxidoreductase</fullName>
    </submittedName>
</protein>
<evidence type="ECO:0000313" key="3">
    <source>
        <dbReference type="EMBL" id="AMY70993.1"/>
    </source>
</evidence>
<dbReference type="KEGG" id="daa:AKL17_3771"/>
<dbReference type="GO" id="GO:0051537">
    <property type="term" value="F:2 iron, 2 sulfur cluster binding"/>
    <property type="evidence" value="ECO:0007669"/>
    <property type="project" value="InterPro"/>
</dbReference>
<dbReference type="InterPro" id="IPR017927">
    <property type="entry name" value="FAD-bd_FR_type"/>
</dbReference>